<evidence type="ECO:0000313" key="1">
    <source>
        <dbReference type="EMBL" id="JAD48792.1"/>
    </source>
</evidence>
<organism evidence="1">
    <name type="scientific">Arundo donax</name>
    <name type="common">Giant reed</name>
    <name type="synonym">Donax arundinaceus</name>
    <dbReference type="NCBI Taxonomy" id="35708"/>
    <lineage>
        <taxon>Eukaryota</taxon>
        <taxon>Viridiplantae</taxon>
        <taxon>Streptophyta</taxon>
        <taxon>Embryophyta</taxon>
        <taxon>Tracheophyta</taxon>
        <taxon>Spermatophyta</taxon>
        <taxon>Magnoliopsida</taxon>
        <taxon>Liliopsida</taxon>
        <taxon>Poales</taxon>
        <taxon>Poaceae</taxon>
        <taxon>PACMAD clade</taxon>
        <taxon>Arundinoideae</taxon>
        <taxon>Arundineae</taxon>
        <taxon>Arundo</taxon>
    </lineage>
</organism>
<dbReference type="EMBL" id="GBRH01249103">
    <property type="protein sequence ID" value="JAD48792.1"/>
    <property type="molecule type" value="Transcribed_RNA"/>
</dbReference>
<reference evidence="1" key="1">
    <citation type="submission" date="2014-09" db="EMBL/GenBank/DDBJ databases">
        <authorList>
            <person name="Magalhaes I.L.F."/>
            <person name="Oliveira U."/>
            <person name="Santos F.R."/>
            <person name="Vidigal T.H.D.A."/>
            <person name="Brescovit A.D."/>
            <person name="Santos A.J."/>
        </authorList>
    </citation>
    <scope>NUCLEOTIDE SEQUENCE</scope>
    <source>
        <tissue evidence="1">Shoot tissue taken approximately 20 cm above the soil surface</tissue>
    </source>
</reference>
<reference evidence="1" key="2">
    <citation type="journal article" date="2015" name="Data Brief">
        <title>Shoot transcriptome of the giant reed, Arundo donax.</title>
        <authorList>
            <person name="Barrero R.A."/>
            <person name="Guerrero F.D."/>
            <person name="Moolhuijzen P."/>
            <person name="Goolsby J.A."/>
            <person name="Tidwell J."/>
            <person name="Bellgard S.E."/>
            <person name="Bellgard M.I."/>
        </authorList>
    </citation>
    <scope>NUCLEOTIDE SEQUENCE</scope>
    <source>
        <tissue evidence="1">Shoot tissue taken approximately 20 cm above the soil surface</tissue>
    </source>
</reference>
<sequence>MINPQPAVQS</sequence>
<protein>
    <submittedName>
        <fullName evidence="1">Uncharacterized protein</fullName>
    </submittedName>
</protein>
<proteinExistence type="predicted"/>
<accession>A0A0A9ANX1</accession>
<name>A0A0A9ANX1_ARUDO</name>